<evidence type="ECO:0000313" key="3">
    <source>
        <dbReference type="EMBL" id="GAA3026675.1"/>
    </source>
</evidence>
<gene>
    <name evidence="3" type="ORF">GCM10019998_23900</name>
</gene>
<organism evidence="3 4">
    <name type="scientific">Tetragenococcus solitarius</name>
    <dbReference type="NCBI Taxonomy" id="71453"/>
    <lineage>
        <taxon>Bacteria</taxon>
        <taxon>Bacillati</taxon>
        <taxon>Bacillota</taxon>
        <taxon>Bacilli</taxon>
        <taxon>Lactobacillales</taxon>
        <taxon>Enterococcaceae</taxon>
        <taxon>Tetragenococcus</taxon>
    </lineage>
</organism>
<dbReference type="InterPro" id="IPR000836">
    <property type="entry name" value="PRTase_dom"/>
</dbReference>
<dbReference type="EMBL" id="BAAAXQ010000079">
    <property type="protein sequence ID" value="GAA3026675.1"/>
    <property type="molecule type" value="Genomic_DNA"/>
</dbReference>
<comment type="similarity">
    <text evidence="1">Belongs to the ComF/GntX family.</text>
</comment>
<evidence type="ECO:0000313" key="4">
    <source>
        <dbReference type="Proteomes" id="UP001501577"/>
    </source>
</evidence>
<dbReference type="Gene3D" id="3.40.50.2020">
    <property type="match status" value="1"/>
</dbReference>
<dbReference type="CDD" id="cd06223">
    <property type="entry name" value="PRTases_typeI"/>
    <property type="match status" value="1"/>
</dbReference>
<dbReference type="GO" id="GO:0016757">
    <property type="term" value="F:glycosyltransferase activity"/>
    <property type="evidence" value="ECO:0007669"/>
    <property type="project" value="UniProtKB-KW"/>
</dbReference>
<evidence type="ECO:0000256" key="1">
    <source>
        <dbReference type="ARBA" id="ARBA00008007"/>
    </source>
</evidence>
<name>A0ABP6L3E3_9ENTE</name>
<protein>
    <submittedName>
        <fullName evidence="3">Phosphoribosyltransferase family protein</fullName>
    </submittedName>
</protein>
<dbReference type="Pfam" id="PF00156">
    <property type="entry name" value="Pribosyltran"/>
    <property type="match status" value="1"/>
</dbReference>
<keyword evidence="3" id="KW-0808">Transferase</keyword>
<keyword evidence="4" id="KW-1185">Reference proteome</keyword>
<dbReference type="PANTHER" id="PTHR47505">
    <property type="entry name" value="DNA UTILIZATION PROTEIN YHGH"/>
    <property type="match status" value="1"/>
</dbReference>
<dbReference type="PANTHER" id="PTHR47505:SF1">
    <property type="entry name" value="DNA UTILIZATION PROTEIN YHGH"/>
    <property type="match status" value="1"/>
</dbReference>
<dbReference type="InterPro" id="IPR029057">
    <property type="entry name" value="PRTase-like"/>
</dbReference>
<keyword evidence="3" id="KW-0328">Glycosyltransferase</keyword>
<accession>A0ABP6L3E3</accession>
<dbReference type="InterPro" id="IPR051910">
    <property type="entry name" value="ComF/GntX_DNA_util-trans"/>
</dbReference>
<dbReference type="RefSeq" id="WP_068708592.1">
    <property type="nucleotide sequence ID" value="NZ_BAAAXQ010000079.1"/>
</dbReference>
<feature type="domain" description="Phosphoribosyltransferase" evidence="2">
    <location>
        <begin position="144"/>
        <end position="223"/>
    </location>
</feature>
<sequence>MKCSCCQQEIIRNLTFKELLFTFLIKKQRCDFCQKKFTKIPTTACPTCSKPGWQTQCDECKQWQMLYPNYEFCHQALFCYDEAFKEWIYQYKFLGDFRLKATFSSEIQAYFSKRKEWIIVAVPLSKERFLKRGFNQVEAFLQAANVKTQHLLEKKVDSTPQSEKNRQERLAAPQVFRATQEISMVKNKKVVLVDDVYTTGRTLFHAAEILQNYQPKEIQTFSLAR</sequence>
<comment type="caution">
    <text evidence="3">The sequence shown here is derived from an EMBL/GenBank/DDBJ whole genome shotgun (WGS) entry which is preliminary data.</text>
</comment>
<proteinExistence type="inferred from homology"/>
<evidence type="ECO:0000259" key="2">
    <source>
        <dbReference type="Pfam" id="PF00156"/>
    </source>
</evidence>
<reference evidence="4" key="1">
    <citation type="journal article" date="2019" name="Int. J. Syst. Evol. Microbiol.">
        <title>The Global Catalogue of Microorganisms (GCM) 10K type strain sequencing project: providing services to taxonomists for standard genome sequencing and annotation.</title>
        <authorList>
            <consortium name="The Broad Institute Genomics Platform"/>
            <consortium name="The Broad Institute Genome Sequencing Center for Infectious Disease"/>
            <person name="Wu L."/>
            <person name="Ma J."/>
        </authorList>
    </citation>
    <scope>NUCLEOTIDE SEQUENCE [LARGE SCALE GENOMIC DNA]</scope>
    <source>
        <strain evidence="4">JCM 8736</strain>
    </source>
</reference>
<dbReference type="Proteomes" id="UP001501577">
    <property type="component" value="Unassembled WGS sequence"/>
</dbReference>
<dbReference type="SUPFAM" id="SSF53271">
    <property type="entry name" value="PRTase-like"/>
    <property type="match status" value="1"/>
</dbReference>